<protein>
    <submittedName>
        <fullName evidence="1">Uncharacterized protein</fullName>
    </submittedName>
</protein>
<name>A0ACC1Q9J7_9APHY</name>
<sequence length="240" mass="27831">MEAFYTELLRRLDRTSSSGPKLKDPETFNGTKSRYSPWKFSLQQYVAGLDKDRAISIVLSYIQGERVDVWKEAFSRAHYVNGSWNFATLNAFWEKLDSIFDDPNTRHTAQAKLESLKMRGSAQEFFTEFEQLVTIAKYRLDDEFVLNILQRNAREDFIRNIYASGNIPTTYAAWKERILGLDKYRDMFNVIRHGPTRIPLPTPRPSNPTFNHPTPPPAPAVPFRRDEPASSMEDADSRWT</sequence>
<proteinExistence type="predicted"/>
<dbReference type="Proteomes" id="UP001144978">
    <property type="component" value="Unassembled WGS sequence"/>
</dbReference>
<organism evidence="1 2">
    <name type="scientific">Trametes sanguinea</name>
    <dbReference type="NCBI Taxonomy" id="158606"/>
    <lineage>
        <taxon>Eukaryota</taxon>
        <taxon>Fungi</taxon>
        <taxon>Dikarya</taxon>
        <taxon>Basidiomycota</taxon>
        <taxon>Agaricomycotina</taxon>
        <taxon>Agaricomycetes</taxon>
        <taxon>Polyporales</taxon>
        <taxon>Polyporaceae</taxon>
        <taxon>Trametes</taxon>
    </lineage>
</organism>
<keyword evidence="2" id="KW-1185">Reference proteome</keyword>
<evidence type="ECO:0000313" key="1">
    <source>
        <dbReference type="EMBL" id="KAJ3015736.1"/>
    </source>
</evidence>
<accession>A0ACC1Q9J7</accession>
<evidence type="ECO:0000313" key="2">
    <source>
        <dbReference type="Proteomes" id="UP001144978"/>
    </source>
</evidence>
<gene>
    <name evidence="1" type="ORF">NUW54_g962</name>
</gene>
<dbReference type="EMBL" id="JANSHE010000146">
    <property type="protein sequence ID" value="KAJ3015736.1"/>
    <property type="molecule type" value="Genomic_DNA"/>
</dbReference>
<reference evidence="1" key="1">
    <citation type="submission" date="2022-08" db="EMBL/GenBank/DDBJ databases">
        <title>Genome Sequence of Pycnoporus sanguineus.</title>
        <authorList>
            <person name="Buettner E."/>
        </authorList>
    </citation>
    <scope>NUCLEOTIDE SEQUENCE</scope>
    <source>
        <strain evidence="1">CG-C14</strain>
    </source>
</reference>
<comment type="caution">
    <text evidence="1">The sequence shown here is derived from an EMBL/GenBank/DDBJ whole genome shotgun (WGS) entry which is preliminary data.</text>
</comment>